<dbReference type="CDD" id="cd00180">
    <property type="entry name" value="PKc"/>
    <property type="match status" value="1"/>
</dbReference>
<reference evidence="3" key="1">
    <citation type="submission" date="2018-12" db="EMBL/GenBank/DDBJ databases">
        <authorList>
            <person name="Syme R.A."/>
            <person name="Farfan-Caceres L."/>
            <person name="Lichtenzveig J."/>
        </authorList>
    </citation>
    <scope>NUCLEOTIDE SEQUENCE</scope>
    <source>
        <strain evidence="3">Al4</strain>
    </source>
</reference>
<dbReference type="PANTHER" id="PTHR24361">
    <property type="entry name" value="MITOGEN-ACTIVATED KINASE KINASE KINASE"/>
    <property type="match status" value="1"/>
</dbReference>
<dbReference type="GO" id="GO:0005524">
    <property type="term" value="F:ATP binding"/>
    <property type="evidence" value="ECO:0007669"/>
    <property type="project" value="InterPro"/>
</dbReference>
<dbReference type="Proteomes" id="UP000651452">
    <property type="component" value="Unassembled WGS sequence"/>
</dbReference>
<dbReference type="SUPFAM" id="SSF56112">
    <property type="entry name" value="Protein kinase-like (PK-like)"/>
    <property type="match status" value="1"/>
</dbReference>
<protein>
    <recommendedName>
        <fullName evidence="2">Protein kinase domain-containing protein</fullName>
    </recommendedName>
</protein>
<evidence type="ECO:0000313" key="3">
    <source>
        <dbReference type="EMBL" id="KAF9695627.1"/>
    </source>
</evidence>
<name>A0A8H7J354_9PLEO</name>
<dbReference type="GO" id="GO:0005737">
    <property type="term" value="C:cytoplasm"/>
    <property type="evidence" value="ECO:0007669"/>
    <property type="project" value="TreeGrafter"/>
</dbReference>
<feature type="compositionally biased region" description="Basic and acidic residues" evidence="1">
    <location>
        <begin position="639"/>
        <end position="648"/>
    </location>
</feature>
<dbReference type="InterPro" id="IPR000719">
    <property type="entry name" value="Prot_kinase_dom"/>
</dbReference>
<evidence type="ECO:0000256" key="1">
    <source>
        <dbReference type="SAM" id="MobiDB-lite"/>
    </source>
</evidence>
<dbReference type="InterPro" id="IPR053235">
    <property type="entry name" value="Ser_Thr_kinase"/>
</dbReference>
<evidence type="ECO:0000313" key="4">
    <source>
        <dbReference type="Proteomes" id="UP000651452"/>
    </source>
</evidence>
<dbReference type="Pfam" id="PF00069">
    <property type="entry name" value="Pkinase"/>
    <property type="match status" value="1"/>
</dbReference>
<gene>
    <name evidence="3" type="ORF">EKO04_006405</name>
</gene>
<feature type="region of interest" description="Disordered" evidence="1">
    <location>
        <begin position="616"/>
        <end position="648"/>
    </location>
</feature>
<dbReference type="Gene3D" id="1.10.510.10">
    <property type="entry name" value="Transferase(Phosphotransferase) domain 1"/>
    <property type="match status" value="1"/>
</dbReference>
<keyword evidence="4" id="KW-1185">Reference proteome</keyword>
<proteinExistence type="predicted"/>
<evidence type="ECO:0000259" key="2">
    <source>
        <dbReference type="PROSITE" id="PS50011"/>
    </source>
</evidence>
<feature type="domain" description="Protein kinase" evidence="2">
    <location>
        <begin position="144"/>
        <end position="412"/>
    </location>
</feature>
<sequence>MDDDKDSIYSTDDDFDSSNSATDLLEQYLHDLGEYLTFQDCAKIGTLLRKARNPIEWSDNPKLYYLLWKIGQVNLFSELLDRGITDLWIPFTKRTLQLVLKNEDVKQFLTCQEACLYDHFLGDEDPLQLPGRHLSLDDADSLELEELKLLGHGGLAERVKKPDSNLERMQNFKRELDGMRRAQHQHCVNLVASYTDTDSISMLLSPVADMDLAKFLNNPNLTAPQLTSLRHAVGCITSALVYLHEKKIRHDDMKPNNILVHGSNILLTDFGFCRDTTDCAASTTYGRPQHSVPHYSAPEVFEHEPRSRLTDVWGLGCILLEMASRLRGHTLDHMEAFYKVNGSRINSFAENQEATNLWCDKIFASQIKTQHGIQRRELLLTSYACHTLLEPERIMRPTAIQVLDKLKDMDFIYAAGLECWVDDCCVRQSPYTPEVAKYRDFRYQADAPGRDPYFAHDLPQWPLLDLAGLDGHLAYLLLDMNLAILSHSNNLSYLSSAGTRADLGRLFVSAEDVNVLQKDVQAMLRLINLPRHVYGSVDYEKIDYTAMLKCLHFARIQQMASTVRFFNLFQPGQALPRCYTTQLTLTTISMSRHQAKAKGQAECGPTVSLVQPTHRARTRNGQCAGKASLNSAGKTIFKRSTESEPSER</sequence>
<dbReference type="EMBL" id="RZGK01000011">
    <property type="protein sequence ID" value="KAF9695627.1"/>
    <property type="molecule type" value="Genomic_DNA"/>
</dbReference>
<dbReference type="PROSITE" id="PS50011">
    <property type="entry name" value="PROTEIN_KINASE_DOM"/>
    <property type="match status" value="1"/>
</dbReference>
<dbReference type="GO" id="GO:0004674">
    <property type="term" value="F:protein serine/threonine kinase activity"/>
    <property type="evidence" value="ECO:0007669"/>
    <property type="project" value="TreeGrafter"/>
</dbReference>
<comment type="caution">
    <text evidence="3">The sequence shown here is derived from an EMBL/GenBank/DDBJ whole genome shotgun (WGS) entry which is preliminary data.</text>
</comment>
<dbReference type="AlphaFoldDB" id="A0A8H7J354"/>
<reference evidence="3" key="2">
    <citation type="submission" date="2020-09" db="EMBL/GenBank/DDBJ databases">
        <title>Reference genome assembly for Australian Ascochyta lentis isolate Al4.</title>
        <authorList>
            <person name="Lee R.C."/>
            <person name="Farfan-Caceres L.M."/>
            <person name="Debler J.W."/>
            <person name="Williams A.H."/>
            <person name="Henares B.M."/>
        </authorList>
    </citation>
    <scope>NUCLEOTIDE SEQUENCE</scope>
    <source>
        <strain evidence="3">Al4</strain>
    </source>
</reference>
<dbReference type="InterPro" id="IPR011009">
    <property type="entry name" value="Kinase-like_dom_sf"/>
</dbReference>
<dbReference type="InterPro" id="IPR008271">
    <property type="entry name" value="Ser/Thr_kinase_AS"/>
</dbReference>
<dbReference type="PROSITE" id="PS00108">
    <property type="entry name" value="PROTEIN_KINASE_ST"/>
    <property type="match status" value="1"/>
</dbReference>
<accession>A0A8H7J354</accession>
<dbReference type="OrthoDB" id="4062651at2759"/>
<dbReference type="SMART" id="SM00220">
    <property type="entry name" value="S_TKc"/>
    <property type="match status" value="1"/>
</dbReference>
<organism evidence="3 4">
    <name type="scientific">Ascochyta lentis</name>
    <dbReference type="NCBI Taxonomy" id="205686"/>
    <lineage>
        <taxon>Eukaryota</taxon>
        <taxon>Fungi</taxon>
        <taxon>Dikarya</taxon>
        <taxon>Ascomycota</taxon>
        <taxon>Pezizomycotina</taxon>
        <taxon>Dothideomycetes</taxon>
        <taxon>Pleosporomycetidae</taxon>
        <taxon>Pleosporales</taxon>
        <taxon>Pleosporineae</taxon>
        <taxon>Didymellaceae</taxon>
        <taxon>Ascochyta</taxon>
    </lineage>
</organism>